<dbReference type="InterPro" id="IPR041664">
    <property type="entry name" value="AAA_16"/>
</dbReference>
<dbReference type="CDD" id="cd01949">
    <property type="entry name" value="GGDEF"/>
    <property type="match status" value="1"/>
</dbReference>
<dbReference type="Pfam" id="PF13191">
    <property type="entry name" value="AAA_16"/>
    <property type="match status" value="1"/>
</dbReference>
<dbReference type="InterPro" id="IPR003018">
    <property type="entry name" value="GAF"/>
</dbReference>
<dbReference type="EC" id="3.1.4.52" evidence="6"/>
<protein>
    <submittedName>
        <fullName evidence="6">Inner membrane protein PLUS sensory box protein LssE</fullName>
        <ecNumber evidence="6">3.1.4.52</ecNumber>
    </submittedName>
</protein>
<dbReference type="GO" id="GO:0004672">
    <property type="term" value="F:protein kinase activity"/>
    <property type="evidence" value="ECO:0007669"/>
    <property type="project" value="InterPro"/>
</dbReference>
<dbReference type="InterPro" id="IPR029787">
    <property type="entry name" value="Nucleotide_cyclase"/>
</dbReference>
<keyword evidence="6" id="KW-0378">Hydrolase</keyword>
<evidence type="ECO:0000256" key="1">
    <source>
        <dbReference type="ARBA" id="ARBA00001946"/>
    </source>
</evidence>
<dbReference type="EMBL" id="UGOD01000001">
    <property type="protein sequence ID" value="STX50436.1"/>
    <property type="molecule type" value="Genomic_DNA"/>
</dbReference>
<dbReference type="GO" id="GO:0071111">
    <property type="term" value="F:cyclic-guanylate-specific phosphodiesterase activity"/>
    <property type="evidence" value="ECO:0007669"/>
    <property type="project" value="UniProtKB-EC"/>
</dbReference>
<dbReference type="Proteomes" id="UP000254794">
    <property type="component" value="Unassembled WGS sequence"/>
</dbReference>
<dbReference type="RefSeq" id="WP_115330155.1">
    <property type="nucleotide sequence ID" value="NZ_CAAAHP010000004.1"/>
</dbReference>
<dbReference type="SMART" id="SM00052">
    <property type="entry name" value="EAL"/>
    <property type="match status" value="1"/>
</dbReference>
<dbReference type="InterPro" id="IPR043128">
    <property type="entry name" value="Rev_trsase/Diguanyl_cyclase"/>
</dbReference>
<proteinExistence type="predicted"/>
<feature type="domain" description="EAL" evidence="4">
    <location>
        <begin position="1650"/>
        <end position="1904"/>
    </location>
</feature>
<dbReference type="OrthoDB" id="9801841at2"/>
<dbReference type="Pfam" id="PF01590">
    <property type="entry name" value="GAF"/>
    <property type="match status" value="1"/>
</dbReference>
<accession>A0A378JGL4</accession>
<dbReference type="PROSITE" id="PS50887">
    <property type="entry name" value="GGDEF"/>
    <property type="match status" value="1"/>
</dbReference>
<dbReference type="PANTHER" id="PTHR43642:SF1">
    <property type="entry name" value="HYBRID SIGNAL TRANSDUCTION HISTIDINE KINASE G"/>
    <property type="match status" value="1"/>
</dbReference>
<dbReference type="FunFam" id="3.30.70.270:FF:000001">
    <property type="entry name" value="Diguanylate cyclase domain protein"/>
    <property type="match status" value="1"/>
</dbReference>
<dbReference type="GO" id="GO:0005524">
    <property type="term" value="F:ATP binding"/>
    <property type="evidence" value="ECO:0007669"/>
    <property type="project" value="InterPro"/>
</dbReference>
<gene>
    <name evidence="6" type="primary">gmr_2</name>
    <name evidence="6" type="ORF">NCTC13316_00517</name>
</gene>
<evidence type="ECO:0000259" key="4">
    <source>
        <dbReference type="PROSITE" id="PS50883"/>
    </source>
</evidence>
<dbReference type="Gene3D" id="3.20.20.450">
    <property type="entry name" value="EAL domain"/>
    <property type="match status" value="1"/>
</dbReference>
<dbReference type="InterPro" id="IPR000160">
    <property type="entry name" value="GGDEF_dom"/>
</dbReference>
<evidence type="ECO:0000313" key="6">
    <source>
        <dbReference type="EMBL" id="STX50436.1"/>
    </source>
</evidence>
<dbReference type="Gene3D" id="1.10.510.10">
    <property type="entry name" value="Transferase(Phosphotransferase) domain 1"/>
    <property type="match status" value="1"/>
</dbReference>
<dbReference type="Gene3D" id="3.40.50.300">
    <property type="entry name" value="P-loop containing nucleotide triphosphate hydrolases"/>
    <property type="match status" value="1"/>
</dbReference>
<comment type="cofactor">
    <cofactor evidence="1">
        <name>Mg(2+)</name>
        <dbReference type="ChEBI" id="CHEBI:18420"/>
    </cofactor>
</comment>
<dbReference type="InterPro" id="IPR029016">
    <property type="entry name" value="GAF-like_dom_sf"/>
</dbReference>
<dbReference type="GO" id="GO:0016020">
    <property type="term" value="C:membrane"/>
    <property type="evidence" value="ECO:0007669"/>
    <property type="project" value="UniProtKB-SubCell"/>
</dbReference>
<dbReference type="PANTHER" id="PTHR43642">
    <property type="entry name" value="HYBRID SIGNAL TRANSDUCTION HISTIDINE KINASE G"/>
    <property type="match status" value="1"/>
</dbReference>
<dbReference type="InterPro" id="IPR035919">
    <property type="entry name" value="EAL_sf"/>
</dbReference>
<dbReference type="SMART" id="SM00065">
    <property type="entry name" value="GAF"/>
    <property type="match status" value="1"/>
</dbReference>
<evidence type="ECO:0000256" key="2">
    <source>
        <dbReference type="ARBA" id="ARBA00004167"/>
    </source>
</evidence>
<sequence length="1918" mass="219536">MVTVSGYALQERMRTKHNIDTYYALRWKDSCKVLLKTPNNGGSPSENLAILQHEYELLQKIKSSTVIKPFDFVPNLLEPILVLEGVEGQILSLYLKKHQLTIGDFLNLGLQLVDIIEELHQLNIIHKEIRSPNIIIDPNKLTLKLIDLSASTKLPETFDYLNLGKFDEGLAYISPEQTGRINRPVDYRTDFYSLGVTLFEMLTNQLPFPTDDPLELVHCHIAKKPTDVLELRHDAPEILGSIIAKLLQKMPEERYANIIGLKYDLEECRKQWVAKGSIDKFNLALKDKKDHLVISRNLYGRKEQVCQLLEAFDRISQGRKELVFIAGYSGIGKTSLVKEVHKPIMQHRGYYTQGKFDQLQQSVPYSAIVGAFQNLIKQVLLENETRIQELKEYLIQALGGVGQVVIDVIPEVELIIGRQPPVPKLNPSDAQARFNLVFQNFVRVFAQANHPLVIFLDDLQWADNSSLNFIENLLQDRDTNYLLIIGAYRDNEVYANHPLQLTIHDLKKTKLPFTTITLRPLKLNNIEQLLIDTLFAPTEKIRPLAKSIHDKTHGNPFFINVFIKIIYQKKILAFSYDRGTWEWDLDKIQQQSATDNVIDLLTTKIHLLSKPTQENLKLASCLGHQFNFKTLLIVTSQTIQETAERICDAIRENLIYPLEEPYKTVGLIGLQGIITTDSNISSLRYRFAHDRVQQASYELIDQKDRATIHLKIGRLLLNKQALDQQSENLFEIMNHFNQSLNLITDQQEKLLLAKYNLWAGQKAKFAAAYYRADEYLSAGISLINENSWQDNYDLTFQLYKEFAVCKYLISDFTAADEIFSVILNHISNPLNILEINRLKIEMFSTLGKHTESLDVGINILRKFGIKIPINPNKLQVLSAILKIKMQLRRTRIEDIELQPMTDLMQKAIADLITQLFNSSFIVNQQLFVILICKSIGLSLRYGYTESSSMAMPVYAFVIMHSLNLYGEALSFVKLYNNLKLKYGSSDFEGKNQFVLGSFIEPYQIPLSVCNNTVSKAFKLCCEVGDLVYGNYCNLLLVLHALSAGKDLIELKKNLHSFLYFIARVNISDFVTLGQFLEYAIKCLENLENVNHKRLVHFEEVIIQGKSITELSFFYSVLTRLHFLLGNYEAAIKAGLNHERYSDYDKGLISHIDGKFFLALALFYNYPRVSKVVQKTYLKQLKVLGAFIRKYGRWCPNNFKSYALLFDAEMARLQNQNALRFYEQAIEIGLTKGSIVVTAIASEGAGCYCLANKMDRLAKLYLENAHRYLKDWGLLAKVKLLEKTYTNLKLLNQDNSLQKSTLPQINAPNLDMLAILKFTQLISSEIRLDKLLQKFMKIVLENAGAQRSIILVNIHNTWVVEAEGDLEQQTIYLNGLSLEEGKPKYPVSILNYVQRTQKPLILQDATESEISFHDPYIQQEQPRSLLMMPLFYKGQLCRLLYLENKSNTHTFTPSHLDSLHLLSAQAMTSLENAKLYYQATHDPLTGLANRNMLYEIFQQSSKKITRSQEKLALLFLDLDYFKVINDTLGHDNGDKLLMHIAQTFLTTLREGDMAARIGGDEFAIMLANITSEEQITTTVERIFKELVKPIQIGEHLVQITFSMGISVFPDHGDDIEKLLKLADTALYQAKGKGRNQYHYYSTQLFEEYQRSHGLDKDLQRAYDNQEFFLMYQPFYDIKSEEIIGLETLLRWNHPTKGILEAGSFIETLEKSPLIIPVSEWIIKTACKQAKVWQAANILPGPIAINISTIQFLRQSISELVSKVLIETQLDHSFLELEITESVFIEYSNRVFKEIKALQALGINLVMDDFGTGYSGLSYLKNLPIQKIKIDKTFIRNCDTDPLDQTIISGITMMAHNLKLKVIAEGVENETQLKALQLDGVDGIQGYYYSRPLTIEGCETYLTKKAAQVKNYKRSKNKKK</sequence>
<dbReference type="PROSITE" id="PS50011">
    <property type="entry name" value="PROTEIN_KINASE_DOM"/>
    <property type="match status" value="1"/>
</dbReference>
<feature type="domain" description="GGDEF" evidence="5">
    <location>
        <begin position="1508"/>
        <end position="1641"/>
    </location>
</feature>
<dbReference type="SUPFAM" id="SSF55073">
    <property type="entry name" value="Nucleotide cyclase"/>
    <property type="match status" value="1"/>
</dbReference>
<feature type="domain" description="Protein kinase" evidence="3">
    <location>
        <begin position="7"/>
        <end position="273"/>
    </location>
</feature>
<comment type="subcellular location">
    <subcellularLocation>
        <location evidence="2">Membrane</location>
        <topology evidence="2">Single-pass membrane protein</topology>
    </subcellularLocation>
</comment>
<evidence type="ECO:0000259" key="3">
    <source>
        <dbReference type="PROSITE" id="PS50011"/>
    </source>
</evidence>
<evidence type="ECO:0000313" key="7">
    <source>
        <dbReference type="Proteomes" id="UP000254794"/>
    </source>
</evidence>
<dbReference type="SUPFAM" id="SSF55781">
    <property type="entry name" value="GAF domain-like"/>
    <property type="match status" value="1"/>
</dbReference>
<dbReference type="PROSITE" id="PS50883">
    <property type="entry name" value="EAL"/>
    <property type="match status" value="1"/>
</dbReference>
<dbReference type="InterPro" id="IPR011009">
    <property type="entry name" value="Kinase-like_dom_sf"/>
</dbReference>
<dbReference type="SMART" id="SM00267">
    <property type="entry name" value="GGDEF"/>
    <property type="match status" value="1"/>
</dbReference>
<dbReference type="Pfam" id="PF00069">
    <property type="entry name" value="Pkinase"/>
    <property type="match status" value="1"/>
</dbReference>
<dbReference type="SUPFAM" id="SSF56112">
    <property type="entry name" value="Protein kinase-like (PK-like)"/>
    <property type="match status" value="1"/>
</dbReference>
<keyword evidence="7" id="KW-1185">Reference proteome</keyword>
<dbReference type="CDD" id="cd14014">
    <property type="entry name" value="STKc_PknB_like"/>
    <property type="match status" value="1"/>
</dbReference>
<dbReference type="NCBIfam" id="TIGR00254">
    <property type="entry name" value="GGDEF"/>
    <property type="match status" value="1"/>
</dbReference>
<dbReference type="Gene3D" id="3.30.70.270">
    <property type="match status" value="1"/>
</dbReference>
<dbReference type="SUPFAM" id="SSF141868">
    <property type="entry name" value="EAL domain-like"/>
    <property type="match status" value="1"/>
</dbReference>
<dbReference type="SUPFAM" id="SSF52540">
    <property type="entry name" value="P-loop containing nucleoside triphosphate hydrolases"/>
    <property type="match status" value="1"/>
</dbReference>
<organism evidence="6 7">
    <name type="scientific">Legionella busanensis</name>
    <dbReference type="NCBI Taxonomy" id="190655"/>
    <lineage>
        <taxon>Bacteria</taxon>
        <taxon>Pseudomonadati</taxon>
        <taxon>Pseudomonadota</taxon>
        <taxon>Gammaproteobacteria</taxon>
        <taxon>Legionellales</taxon>
        <taxon>Legionellaceae</taxon>
        <taxon>Legionella</taxon>
    </lineage>
</organism>
<dbReference type="CDD" id="cd01948">
    <property type="entry name" value="EAL"/>
    <property type="match status" value="1"/>
</dbReference>
<reference evidence="6 7" key="1">
    <citation type="submission" date="2018-06" db="EMBL/GenBank/DDBJ databases">
        <authorList>
            <consortium name="Pathogen Informatics"/>
            <person name="Doyle S."/>
        </authorList>
    </citation>
    <scope>NUCLEOTIDE SEQUENCE [LARGE SCALE GENOMIC DNA]</scope>
    <source>
        <strain evidence="6 7">NCTC13316</strain>
    </source>
</reference>
<dbReference type="InterPro" id="IPR000719">
    <property type="entry name" value="Prot_kinase_dom"/>
</dbReference>
<dbReference type="InterPro" id="IPR001633">
    <property type="entry name" value="EAL_dom"/>
</dbReference>
<dbReference type="Pfam" id="PF00990">
    <property type="entry name" value="GGDEF"/>
    <property type="match status" value="1"/>
</dbReference>
<evidence type="ECO:0000259" key="5">
    <source>
        <dbReference type="PROSITE" id="PS50887"/>
    </source>
</evidence>
<dbReference type="InterPro" id="IPR027417">
    <property type="entry name" value="P-loop_NTPase"/>
</dbReference>
<name>A0A378JGL4_9GAMM</name>
<dbReference type="InterPro" id="IPR053159">
    <property type="entry name" value="Hybrid_Histidine_Kinase"/>
</dbReference>
<dbReference type="Pfam" id="PF00563">
    <property type="entry name" value="EAL"/>
    <property type="match status" value="1"/>
</dbReference>
<dbReference type="Gene3D" id="3.30.450.40">
    <property type="match status" value="1"/>
</dbReference>